<accession>A0A1G9DBC7</accession>
<dbReference type="SMART" id="SM00900">
    <property type="entry name" value="FMN_bind"/>
    <property type="match status" value="1"/>
</dbReference>
<dbReference type="GO" id="GO:0005886">
    <property type="term" value="C:plasma membrane"/>
    <property type="evidence" value="ECO:0007669"/>
    <property type="project" value="UniProtKB-SubCell"/>
</dbReference>
<dbReference type="STRING" id="990712.SAMN05216257_103422"/>
<sequence length="718" mass="77347">MSARLAALTSVKENAESRWHCPRMFRSVSLAPCLACLTAGLARALGLLALAAVISAAPASAETPEEKAERVAGELADVLAQSLAPAAGARLEHHAAPVPHWRLVAPGKGVLAAIGSSRELVASTGYSGRPLDLVVAVGVSGPGRGKILGVRLASHAEPVLTLGLSDEDFARFAEGFSGIDLSRPLEEENRPPPAIARATVTSGVMRDAVLRTARLLAEATGAISGGGIDRTAFRPAGWAELSGIGAIATASLSLQEARAQMASATVPPPEGEGDYVRLHVALIDPPTIGRNLLGEHLYARAMAELLPGQSVLFVGSSGLVGHRGTRWRRKGVFETLTIRQGETRFHPSAEGFIAVDKLAAADAPPLEQMSLFRLPAEGFDPAQPFTVELTIARPARGGGTAEARLAVNYAVPAEFRSAPTAPPPASWEEAWAARWPVVVGVGVQLGVLFLILLFQTVLVRHKRLWLGLRAGFLAVTFLWLGLWVGGQLSVVQVAAFLHALLSGFRWETFLIEPVIFTLWSFVALGLLFWGRGVYCGWLCPFGAAQELANIAARRLGIRQIAVPHAVHERLWLIKYTAFVAIIAVSFHSMEKALLLAEIEPFKTAITLRMMRAWPFVLFVVALLAAGLFIERFYCRYLCPLGAGLAIPARLRIFDWLDRRPQCGRECRLCEQRCTAGAIDPIGRINPNECLLCLRCQMIYHDPETCVVLKRRARAAATT</sequence>
<dbReference type="Pfam" id="PF12801">
    <property type="entry name" value="Fer4_5"/>
    <property type="match status" value="2"/>
</dbReference>
<keyword evidence="4" id="KW-0812">Transmembrane</keyword>
<feature type="transmembrane region" description="Helical" evidence="4">
    <location>
        <begin position="471"/>
        <end position="497"/>
    </location>
</feature>
<organism evidence="6 7">
    <name type="scientific">Meinhardsimonia xiamenensis</name>
    <dbReference type="NCBI Taxonomy" id="990712"/>
    <lineage>
        <taxon>Bacteria</taxon>
        <taxon>Pseudomonadati</taxon>
        <taxon>Pseudomonadota</taxon>
        <taxon>Alphaproteobacteria</taxon>
        <taxon>Rhodobacterales</taxon>
        <taxon>Paracoccaceae</taxon>
        <taxon>Meinhardsimonia</taxon>
    </lineage>
</organism>
<feature type="domain" description="FMN-binding" evidence="5">
    <location>
        <begin position="125"/>
        <end position="216"/>
    </location>
</feature>
<dbReference type="EMBL" id="FNFV01000003">
    <property type="protein sequence ID" value="SDK61179.1"/>
    <property type="molecule type" value="Genomic_DNA"/>
</dbReference>
<evidence type="ECO:0000256" key="2">
    <source>
        <dbReference type="ARBA" id="ARBA00022475"/>
    </source>
</evidence>
<evidence type="ECO:0000259" key="5">
    <source>
        <dbReference type="SMART" id="SM00900"/>
    </source>
</evidence>
<dbReference type="Proteomes" id="UP000199328">
    <property type="component" value="Unassembled WGS sequence"/>
</dbReference>
<keyword evidence="3 4" id="KW-0472">Membrane</keyword>
<protein>
    <submittedName>
        <fullName evidence="6">NosR/NirI family transcriptional regulator, nitrite reductase regulator</fullName>
    </submittedName>
</protein>
<keyword evidence="4" id="KW-1133">Transmembrane helix</keyword>
<dbReference type="PIRSF" id="PIRSF036354">
    <property type="entry name" value="NosR"/>
    <property type="match status" value="1"/>
</dbReference>
<keyword evidence="2" id="KW-1003">Cell membrane</keyword>
<dbReference type="AlphaFoldDB" id="A0A1G9DBC7"/>
<dbReference type="GO" id="GO:0010181">
    <property type="term" value="F:FMN binding"/>
    <property type="evidence" value="ECO:0007669"/>
    <property type="project" value="InterPro"/>
</dbReference>
<dbReference type="PANTHER" id="PTHR30224:SF4">
    <property type="entry name" value="ELECTRON TRANSPORT PROTEIN YCCM-RELATED"/>
    <property type="match status" value="1"/>
</dbReference>
<dbReference type="InterPro" id="IPR017896">
    <property type="entry name" value="4Fe4S_Fe-S-bd"/>
</dbReference>
<evidence type="ECO:0000313" key="7">
    <source>
        <dbReference type="Proteomes" id="UP000199328"/>
    </source>
</evidence>
<feature type="transmembrane region" description="Helical" evidence="4">
    <location>
        <begin position="509"/>
        <end position="529"/>
    </location>
</feature>
<evidence type="ECO:0000256" key="1">
    <source>
        <dbReference type="ARBA" id="ARBA00004236"/>
    </source>
</evidence>
<feature type="transmembrane region" description="Helical" evidence="4">
    <location>
        <begin position="435"/>
        <end position="459"/>
    </location>
</feature>
<comment type="subcellular location">
    <subcellularLocation>
        <location evidence="1">Cell membrane</location>
    </subcellularLocation>
</comment>
<proteinExistence type="predicted"/>
<reference evidence="7" key="1">
    <citation type="submission" date="2016-10" db="EMBL/GenBank/DDBJ databases">
        <authorList>
            <person name="Varghese N."/>
            <person name="Submissions S."/>
        </authorList>
    </citation>
    <scope>NUCLEOTIDE SEQUENCE [LARGE SCALE GENOMIC DNA]</scope>
    <source>
        <strain evidence="7">CGMCC 1.10789</strain>
    </source>
</reference>
<name>A0A1G9DBC7_9RHOB</name>
<keyword evidence="7" id="KW-1185">Reference proteome</keyword>
<dbReference type="GO" id="GO:0045893">
    <property type="term" value="P:positive regulation of DNA-templated transcription"/>
    <property type="evidence" value="ECO:0007669"/>
    <property type="project" value="InterPro"/>
</dbReference>
<dbReference type="PANTHER" id="PTHR30224">
    <property type="entry name" value="ELECTRON TRANSPORT PROTEIN"/>
    <property type="match status" value="1"/>
</dbReference>
<evidence type="ECO:0000256" key="4">
    <source>
        <dbReference type="SAM" id="Phobius"/>
    </source>
</evidence>
<dbReference type="GO" id="GO:0003677">
    <property type="term" value="F:DNA binding"/>
    <property type="evidence" value="ECO:0007669"/>
    <property type="project" value="InterPro"/>
</dbReference>
<evidence type="ECO:0000313" key="6">
    <source>
        <dbReference type="EMBL" id="SDK61179.1"/>
    </source>
</evidence>
<feature type="transmembrane region" description="Helical" evidence="4">
    <location>
        <begin position="609"/>
        <end position="629"/>
    </location>
</feature>
<gene>
    <name evidence="6" type="ORF">SAMN05216257_103422</name>
</gene>
<dbReference type="SUPFAM" id="SSF54862">
    <property type="entry name" value="4Fe-4S ferredoxins"/>
    <property type="match status" value="1"/>
</dbReference>
<dbReference type="InterPro" id="IPR052378">
    <property type="entry name" value="NosR_regulator"/>
</dbReference>
<dbReference type="InterPro" id="IPR011399">
    <property type="entry name" value="NosR"/>
</dbReference>
<evidence type="ECO:0000256" key="3">
    <source>
        <dbReference type="ARBA" id="ARBA00023136"/>
    </source>
</evidence>
<dbReference type="InterPro" id="IPR007329">
    <property type="entry name" value="FMN-bd"/>
</dbReference>
<feature type="transmembrane region" description="Helical" evidence="4">
    <location>
        <begin position="571"/>
        <end position="589"/>
    </location>
</feature>